<name>A0AA48H9I9_9RHOB</name>
<dbReference type="GO" id="GO:0016791">
    <property type="term" value="F:phosphatase activity"/>
    <property type="evidence" value="ECO:0007669"/>
    <property type="project" value="TreeGrafter"/>
</dbReference>
<dbReference type="Proteomes" id="UP001337723">
    <property type="component" value="Chromosome"/>
</dbReference>
<dbReference type="PANTHER" id="PTHR42850">
    <property type="entry name" value="METALLOPHOSPHOESTERASE"/>
    <property type="match status" value="1"/>
</dbReference>
<dbReference type="AlphaFoldDB" id="A0AA48H9I9"/>
<feature type="domain" description="Calcineurin-like phosphoesterase" evidence="1">
    <location>
        <begin position="33"/>
        <end position="228"/>
    </location>
</feature>
<accession>A0AA48H9I9</accession>
<dbReference type="KEGG" id="rmai:MACH21_03650"/>
<evidence type="ECO:0000313" key="3">
    <source>
        <dbReference type="Proteomes" id="UP001337723"/>
    </source>
</evidence>
<dbReference type="GO" id="GO:0008803">
    <property type="term" value="F:bis(5'-nucleosyl)-tetraphosphatase (symmetrical) activity"/>
    <property type="evidence" value="ECO:0007669"/>
    <property type="project" value="TreeGrafter"/>
</dbReference>
<keyword evidence="3" id="KW-1185">Reference proteome</keyword>
<organism evidence="2 3">
    <name type="scientific">Roseicyclus marinus</name>
    <dbReference type="NCBI Taxonomy" id="2161673"/>
    <lineage>
        <taxon>Bacteria</taxon>
        <taxon>Pseudomonadati</taxon>
        <taxon>Pseudomonadota</taxon>
        <taxon>Alphaproteobacteria</taxon>
        <taxon>Rhodobacterales</taxon>
        <taxon>Roseobacteraceae</taxon>
        <taxon>Roseicyclus</taxon>
    </lineage>
</organism>
<evidence type="ECO:0000259" key="1">
    <source>
        <dbReference type="Pfam" id="PF00149"/>
    </source>
</evidence>
<dbReference type="InterPro" id="IPR029052">
    <property type="entry name" value="Metallo-depent_PP-like"/>
</dbReference>
<dbReference type="Pfam" id="PF00149">
    <property type="entry name" value="Metallophos"/>
    <property type="match status" value="1"/>
</dbReference>
<reference evidence="2 3" key="1">
    <citation type="submission" date="2023-01" db="EMBL/GenBank/DDBJ databases">
        <title>Complete genome sequence of Roseicyclus marinus strain Dej080120_10.</title>
        <authorList>
            <person name="Ueki S."/>
            <person name="Maruyama F."/>
        </authorList>
    </citation>
    <scope>NUCLEOTIDE SEQUENCE [LARGE SCALE GENOMIC DNA]</scope>
    <source>
        <strain evidence="2 3">Dej080120_10</strain>
    </source>
</reference>
<dbReference type="GO" id="GO:0110154">
    <property type="term" value="P:RNA decapping"/>
    <property type="evidence" value="ECO:0007669"/>
    <property type="project" value="TreeGrafter"/>
</dbReference>
<dbReference type="EMBL" id="AP027266">
    <property type="protein sequence ID" value="BDW84188.1"/>
    <property type="molecule type" value="Genomic_DNA"/>
</dbReference>
<dbReference type="InterPro" id="IPR004843">
    <property type="entry name" value="Calcineurin-like_PHP"/>
</dbReference>
<dbReference type="InterPro" id="IPR050126">
    <property type="entry name" value="Ap4A_hydrolase"/>
</dbReference>
<dbReference type="PANTHER" id="PTHR42850:SF4">
    <property type="entry name" value="ZINC-DEPENDENT ENDOPOLYPHOSPHATASE"/>
    <property type="match status" value="1"/>
</dbReference>
<dbReference type="Gene3D" id="3.60.21.10">
    <property type="match status" value="1"/>
</dbReference>
<gene>
    <name evidence="2" type="ORF">MACH21_03650</name>
</gene>
<sequence length="265" mass="28573">MLRSLRSLFGTKAKQPSAGAAAPDLPRPAAATYIVGDLHGRADLLELILELVDAHIGGSGAEDPQLVFVGDYIDHGPDSAGVLARLRELTRDFPDNVTCLMGDHERMMLDFLADPAQRGPRWLRAGGDATLMGFRIDPEDLGTNAPPDAWETAASRLATSLGRDTRDWLEALPLSWSSGNLWAVHAGADPSRPMDDQTARVLLWGHPEFDSAPRGDDAWIAHGHVPQDRPDAREGRIALDTGAWSTGRLSAVAIKPDGTHAFLQT</sequence>
<proteinExistence type="predicted"/>
<dbReference type="GO" id="GO:0005737">
    <property type="term" value="C:cytoplasm"/>
    <property type="evidence" value="ECO:0007669"/>
    <property type="project" value="TreeGrafter"/>
</dbReference>
<evidence type="ECO:0000313" key="2">
    <source>
        <dbReference type="EMBL" id="BDW84188.1"/>
    </source>
</evidence>
<dbReference type="SUPFAM" id="SSF56300">
    <property type="entry name" value="Metallo-dependent phosphatases"/>
    <property type="match status" value="1"/>
</dbReference>
<dbReference type="CDD" id="cd00144">
    <property type="entry name" value="MPP_PPP_family"/>
    <property type="match status" value="1"/>
</dbReference>
<dbReference type="RefSeq" id="WP_338273842.1">
    <property type="nucleotide sequence ID" value="NZ_AP027266.1"/>
</dbReference>
<protein>
    <submittedName>
        <fullName evidence="2">Metallophosphoesterase</fullName>
    </submittedName>
</protein>